<evidence type="ECO:0000313" key="4">
    <source>
        <dbReference type="EMBL" id="CAH3032396.1"/>
    </source>
</evidence>
<dbReference type="EMBL" id="CALNXK010000001">
    <property type="protein sequence ID" value="CAH3032396.1"/>
    <property type="molecule type" value="Genomic_DNA"/>
</dbReference>
<proteinExistence type="predicted"/>
<dbReference type="Proteomes" id="UP001159405">
    <property type="component" value="Unassembled WGS sequence"/>
</dbReference>
<evidence type="ECO:0000259" key="3">
    <source>
        <dbReference type="Pfam" id="PF13359"/>
    </source>
</evidence>
<evidence type="ECO:0000256" key="1">
    <source>
        <dbReference type="ARBA" id="ARBA00001968"/>
    </source>
</evidence>
<comment type="caution">
    <text evidence="4">The sequence shown here is derived from an EMBL/GenBank/DDBJ whole genome shotgun (WGS) entry which is preliminary data.</text>
</comment>
<accession>A0ABN8MNT2</accession>
<dbReference type="InterPro" id="IPR027806">
    <property type="entry name" value="HARBI1_dom"/>
</dbReference>
<organism evidence="4 5">
    <name type="scientific">Porites lobata</name>
    <dbReference type="NCBI Taxonomy" id="104759"/>
    <lineage>
        <taxon>Eukaryota</taxon>
        <taxon>Metazoa</taxon>
        <taxon>Cnidaria</taxon>
        <taxon>Anthozoa</taxon>
        <taxon>Hexacorallia</taxon>
        <taxon>Scleractinia</taxon>
        <taxon>Fungiina</taxon>
        <taxon>Poritidae</taxon>
        <taxon>Porites</taxon>
    </lineage>
</organism>
<keyword evidence="5" id="KW-1185">Reference proteome</keyword>
<keyword evidence="2" id="KW-0479">Metal-binding</keyword>
<feature type="domain" description="DDE Tnp4" evidence="3">
    <location>
        <begin position="179"/>
        <end position="336"/>
    </location>
</feature>
<protein>
    <recommendedName>
        <fullName evidence="3">DDE Tnp4 domain-containing protein</fullName>
    </recommendedName>
</protein>
<reference evidence="4 5" key="1">
    <citation type="submission" date="2022-05" db="EMBL/GenBank/DDBJ databases">
        <authorList>
            <consortium name="Genoscope - CEA"/>
            <person name="William W."/>
        </authorList>
    </citation>
    <scope>NUCLEOTIDE SEQUENCE [LARGE SCALE GENOMIC DNA]</scope>
</reference>
<dbReference type="Pfam" id="PF13359">
    <property type="entry name" value="DDE_Tnp_4"/>
    <property type="match status" value="1"/>
</dbReference>
<dbReference type="PANTHER" id="PTHR34615">
    <property type="entry name" value="PX DOMAIN-CONTAINING PROTEIN"/>
    <property type="match status" value="1"/>
</dbReference>
<gene>
    <name evidence="4" type="ORF">PLOB_00000471</name>
</gene>
<evidence type="ECO:0000256" key="2">
    <source>
        <dbReference type="ARBA" id="ARBA00022723"/>
    </source>
</evidence>
<feature type="non-terminal residue" evidence="4">
    <location>
        <position position="1"/>
    </location>
</feature>
<comment type="cofactor">
    <cofactor evidence="1">
        <name>a divalent metal cation</name>
        <dbReference type="ChEBI" id="CHEBI:60240"/>
    </cofactor>
</comment>
<name>A0ABN8MNT2_9CNID</name>
<evidence type="ECO:0000313" key="5">
    <source>
        <dbReference type="Proteomes" id="UP001159405"/>
    </source>
</evidence>
<dbReference type="PANTHER" id="PTHR34615:SF1">
    <property type="entry name" value="PX DOMAIN-CONTAINING PROTEIN"/>
    <property type="match status" value="1"/>
</dbReference>
<sequence length="362" mass="41150">KKLGRVTLKETRDLLLVSCVKGIINANEFAILYDLNMSKNPLFPYDNYEQFSLDNFSEEECIAEFRVEKNDLPVLADALGISPVFRCSQRSVFEGMEGLCMLLKRLSYPCRYSDMNPRFGRPVPEISMMTNVVLDWIYNEHGHHLTDFNQPFLSRGSLRTYADAIHQKGAALNNCWGFVDGTVRPICRPLQNQRIVYNGHKRVHALKFQSIVTPNGLIANLYCPVEGRKHDSGMLADSRVYNELATNSFDPAGHPLCLYGDPAYPLRVHLQAPFKNAVLTQQMEDFNNSMSAVRSSVEWLFSDVINDFKFLDFKKNLKIGLSSVGKMYVVSALLRNAITCLYGNTTSSFFDLDPPNIYDYFS</sequence>